<protein>
    <submittedName>
        <fullName evidence="1">Uncharacterized protein</fullName>
    </submittedName>
</protein>
<sequence>MRLNAEISYIRNEEDNENERVHVTSLSPPPQQKLVVGHALTSNKVKSFSRPKLEGLASKMPGSEHMFTDFLLSE</sequence>
<comment type="caution">
    <text evidence="1">The sequence shown here is derived from an EMBL/GenBank/DDBJ whole genome shotgun (WGS) entry which is preliminary data.</text>
</comment>
<gene>
    <name evidence="1" type="ORF">OPV22_029586</name>
</gene>
<organism evidence="1 2">
    <name type="scientific">Ensete ventricosum</name>
    <name type="common">Abyssinian banana</name>
    <name type="synonym">Musa ensete</name>
    <dbReference type="NCBI Taxonomy" id="4639"/>
    <lineage>
        <taxon>Eukaryota</taxon>
        <taxon>Viridiplantae</taxon>
        <taxon>Streptophyta</taxon>
        <taxon>Embryophyta</taxon>
        <taxon>Tracheophyta</taxon>
        <taxon>Spermatophyta</taxon>
        <taxon>Magnoliopsida</taxon>
        <taxon>Liliopsida</taxon>
        <taxon>Zingiberales</taxon>
        <taxon>Musaceae</taxon>
        <taxon>Ensete</taxon>
    </lineage>
</organism>
<reference evidence="1 2" key="1">
    <citation type="submission" date="2022-12" db="EMBL/GenBank/DDBJ databases">
        <title>Chromosome-scale assembly of the Ensete ventricosum genome.</title>
        <authorList>
            <person name="Dussert Y."/>
            <person name="Stocks J."/>
            <person name="Wendawek A."/>
            <person name="Woldeyes F."/>
            <person name="Nichols R.A."/>
            <person name="Borrell J.S."/>
        </authorList>
    </citation>
    <scope>NUCLEOTIDE SEQUENCE [LARGE SCALE GENOMIC DNA]</scope>
    <source>
        <strain evidence="2">cv. Maze</strain>
        <tissue evidence="1">Seeds</tissue>
    </source>
</reference>
<evidence type="ECO:0000313" key="1">
    <source>
        <dbReference type="EMBL" id="KAJ8467034.1"/>
    </source>
</evidence>
<name>A0AAV8QE22_ENSVE</name>
<keyword evidence="2" id="KW-1185">Reference proteome</keyword>
<evidence type="ECO:0000313" key="2">
    <source>
        <dbReference type="Proteomes" id="UP001222027"/>
    </source>
</evidence>
<proteinExistence type="predicted"/>
<accession>A0AAV8QE22</accession>
<dbReference type="Proteomes" id="UP001222027">
    <property type="component" value="Unassembled WGS sequence"/>
</dbReference>
<dbReference type="EMBL" id="JAQQAF010000008">
    <property type="protein sequence ID" value="KAJ8467034.1"/>
    <property type="molecule type" value="Genomic_DNA"/>
</dbReference>
<dbReference type="AlphaFoldDB" id="A0AAV8QE22"/>